<sequence length="88" mass="9878">MLFTKLTRLWDNQGIIVDQSANYKVLVEGEELTRGAPRLTKVHIPGGISTTTLGKWRSAMPTVTQPVCTGLHIVFRDDDECYVTQTEE</sequence>
<accession>W6U2Z9</accession>
<evidence type="ECO:0000313" key="2">
    <source>
        <dbReference type="Proteomes" id="UP000019149"/>
    </source>
</evidence>
<comment type="caution">
    <text evidence="1">The sequence shown here is derived from an EMBL/GenBank/DDBJ whole genome shotgun (WGS) entry which is preliminary data.</text>
</comment>
<gene>
    <name evidence="1" type="ORF">EGR_09659</name>
</gene>
<dbReference type="EMBL" id="APAU02000159">
    <property type="protein sequence ID" value="EUB55485.1"/>
    <property type="molecule type" value="Genomic_DNA"/>
</dbReference>
<name>W6U2Z9_ECHGR</name>
<dbReference type="CTD" id="36345374"/>
<reference evidence="1 2" key="1">
    <citation type="journal article" date="2013" name="Nat. Genet.">
        <title>The genome of the hydatid tapeworm Echinococcus granulosus.</title>
        <authorList>
            <person name="Zheng H."/>
            <person name="Zhang W."/>
            <person name="Zhang L."/>
            <person name="Zhang Z."/>
            <person name="Li J."/>
            <person name="Lu G."/>
            <person name="Zhu Y."/>
            <person name="Wang Y."/>
            <person name="Huang Y."/>
            <person name="Liu J."/>
            <person name="Kang H."/>
            <person name="Chen J."/>
            <person name="Wang L."/>
            <person name="Chen A."/>
            <person name="Yu S."/>
            <person name="Gao Z."/>
            <person name="Jin L."/>
            <person name="Gu W."/>
            <person name="Wang Z."/>
            <person name="Zhao L."/>
            <person name="Shi B."/>
            <person name="Wen H."/>
            <person name="Lin R."/>
            <person name="Jones M.K."/>
            <person name="Brejova B."/>
            <person name="Vinar T."/>
            <person name="Zhao G."/>
            <person name="McManus D.P."/>
            <person name="Chen Z."/>
            <person name="Zhou Y."/>
            <person name="Wang S."/>
        </authorList>
    </citation>
    <scope>NUCLEOTIDE SEQUENCE [LARGE SCALE GENOMIC DNA]</scope>
</reference>
<dbReference type="KEGG" id="egl:EGR_09659"/>
<dbReference type="RefSeq" id="XP_024346681.1">
    <property type="nucleotide sequence ID" value="XM_024498908.1"/>
</dbReference>
<keyword evidence="2" id="KW-1185">Reference proteome</keyword>
<protein>
    <submittedName>
        <fullName evidence="1">Uncharacterized protein</fullName>
    </submittedName>
</protein>
<evidence type="ECO:0000313" key="1">
    <source>
        <dbReference type="EMBL" id="EUB55485.1"/>
    </source>
</evidence>
<dbReference type="Proteomes" id="UP000019149">
    <property type="component" value="Unassembled WGS sequence"/>
</dbReference>
<dbReference type="GeneID" id="36345374"/>
<dbReference type="AlphaFoldDB" id="W6U2Z9"/>
<organism evidence="1 2">
    <name type="scientific">Echinococcus granulosus</name>
    <name type="common">Hydatid tapeworm</name>
    <dbReference type="NCBI Taxonomy" id="6210"/>
    <lineage>
        <taxon>Eukaryota</taxon>
        <taxon>Metazoa</taxon>
        <taxon>Spiralia</taxon>
        <taxon>Lophotrochozoa</taxon>
        <taxon>Platyhelminthes</taxon>
        <taxon>Cestoda</taxon>
        <taxon>Eucestoda</taxon>
        <taxon>Cyclophyllidea</taxon>
        <taxon>Taeniidae</taxon>
        <taxon>Echinococcus</taxon>
        <taxon>Echinococcus granulosus group</taxon>
    </lineage>
</organism>
<proteinExistence type="predicted"/>